<evidence type="ECO:0000313" key="5">
    <source>
        <dbReference type="EMBL" id="RUQ85824.1"/>
    </source>
</evidence>
<dbReference type="EMBL" id="PYAU01000001">
    <property type="protein sequence ID" value="PSL39797.1"/>
    <property type="molecule type" value="Genomic_DNA"/>
</dbReference>
<dbReference type="OrthoDB" id="9804023at2"/>
<dbReference type="Proteomes" id="UP000268291">
    <property type="component" value="Unassembled WGS sequence"/>
</dbReference>
<evidence type="ECO:0000313" key="7">
    <source>
        <dbReference type="Proteomes" id="UP000268291"/>
    </source>
</evidence>
<keyword evidence="4" id="KW-0645">Protease</keyword>
<feature type="transmembrane region" description="Helical" evidence="2">
    <location>
        <begin position="607"/>
        <end position="626"/>
    </location>
</feature>
<evidence type="ECO:0000256" key="1">
    <source>
        <dbReference type="SAM" id="MobiDB-lite"/>
    </source>
</evidence>
<gene>
    <name evidence="4" type="ORF">CLV49_3446</name>
    <name evidence="5" type="ORF">ELQ93_02025</name>
</gene>
<organism evidence="4 6">
    <name type="scientific">Labedella gwakjiensis</name>
    <dbReference type="NCBI Taxonomy" id="390269"/>
    <lineage>
        <taxon>Bacteria</taxon>
        <taxon>Bacillati</taxon>
        <taxon>Actinomycetota</taxon>
        <taxon>Actinomycetes</taxon>
        <taxon>Micrococcales</taxon>
        <taxon>Microbacteriaceae</taxon>
        <taxon>Labedella</taxon>
    </lineage>
</organism>
<feature type="region of interest" description="Disordered" evidence="1">
    <location>
        <begin position="559"/>
        <end position="598"/>
    </location>
</feature>
<dbReference type="InterPro" id="IPR002931">
    <property type="entry name" value="Transglutaminase-like"/>
</dbReference>
<name>A0A2P8H0Q5_9MICO</name>
<keyword evidence="2" id="KW-0812">Transmembrane</keyword>
<sequence>MTAADPSVAPVDDAQPRGRQWTTVLAIGALLATSLLPLGAVIQGMDWWLTAIGAIAAVLVPAGIVRSVGGRSWVGTLVGGGVWLLGLVIVYAPGSAILGVIPTPETISAFRDLAVEAGRSLYVQSVPVEPITALQFLLAVGLGAIAVLADVVGMSLRSPALTGVLAIGMLVPPSIFTGSIDLVAYAIVAVVFLVVLRFDGRRPAVAAGSSSARSAALMVGAAAVAVTVVAATLVPTFSTRSLIEPDGESAFGSGVSELADLGRDLQRPGNTPHLQYQTTSTSAQYLRLLTLDRFEGTQWTSSGEHATAAQADGERLTVPGLDGEIAREEATANVEITGLVGDLLPVPFPSVAVDGLSGQWQWDTEGLTLSSPTATVEDQEYSVTSLVIEPTADQLRNAPAEYPDDVTPFLDLPDEVPDTLQSVFDEVTAGTANGYDAAYAIQQFFRTEFRYSVSTPVQDGYDGDGFDAIADFLEERSGYCVHFASAMAILTRMAGIPSRVSLGYLPGDRVGSDDDGFVAYRVGSDDLHAWPELYFAGVGWVPFEPTPGRGVVPSYALQTSEAPDEDDVPDGSATRTPSATPTPSASTDPDASSAGSARDVSAAQTTAVGSVLLVLVLLLVLSPGAIRLMRRRRRWAAATIGSTVLPVWDDLVDSVADLGYPLGEADSERDLASRLEGILRDDVTAREALGRLLASTEAERYAGPGARTDEGMIVARRDDAVRVVGALGQVASRSRRARAAIAPASVLSPMLGARARPVQAHRDT</sequence>
<proteinExistence type="predicted"/>
<dbReference type="InterPro" id="IPR021878">
    <property type="entry name" value="TgpA_N"/>
</dbReference>
<dbReference type="Pfam" id="PF01841">
    <property type="entry name" value="Transglut_core"/>
    <property type="match status" value="1"/>
</dbReference>
<dbReference type="SMART" id="SM00460">
    <property type="entry name" value="TGc"/>
    <property type="match status" value="1"/>
</dbReference>
<keyword evidence="7" id="KW-1185">Reference proteome</keyword>
<feature type="transmembrane region" description="Helical" evidence="2">
    <location>
        <begin position="47"/>
        <end position="65"/>
    </location>
</feature>
<feature type="transmembrane region" description="Helical" evidence="2">
    <location>
        <begin position="77"/>
        <end position="101"/>
    </location>
</feature>
<dbReference type="Pfam" id="PF11992">
    <property type="entry name" value="TgpA_N"/>
    <property type="match status" value="1"/>
</dbReference>
<dbReference type="Proteomes" id="UP000241203">
    <property type="component" value="Unassembled WGS sequence"/>
</dbReference>
<feature type="domain" description="Transglutaminase-like" evidence="3">
    <location>
        <begin position="472"/>
        <end position="547"/>
    </location>
</feature>
<evidence type="ECO:0000256" key="2">
    <source>
        <dbReference type="SAM" id="Phobius"/>
    </source>
</evidence>
<evidence type="ECO:0000259" key="3">
    <source>
        <dbReference type="SMART" id="SM00460"/>
    </source>
</evidence>
<feature type="transmembrane region" description="Helical" evidence="2">
    <location>
        <begin position="182"/>
        <end position="200"/>
    </location>
</feature>
<dbReference type="GO" id="GO:0008233">
    <property type="term" value="F:peptidase activity"/>
    <property type="evidence" value="ECO:0007669"/>
    <property type="project" value="UniProtKB-KW"/>
</dbReference>
<feature type="transmembrane region" description="Helical" evidence="2">
    <location>
        <begin position="131"/>
        <end position="152"/>
    </location>
</feature>
<dbReference type="PANTHER" id="PTHR42736:SF1">
    <property type="entry name" value="PROTEIN-GLUTAMINE GAMMA-GLUTAMYLTRANSFERASE"/>
    <property type="match status" value="1"/>
</dbReference>
<accession>A0A2P8H0Q5</accession>
<reference evidence="5 7" key="2">
    <citation type="submission" date="2018-12" db="EMBL/GenBank/DDBJ databases">
        <authorList>
            <person name="hu s."/>
            <person name="Xu Y."/>
            <person name="Xu B."/>
            <person name="Li F."/>
        </authorList>
    </citation>
    <scope>NUCLEOTIDE SEQUENCE [LARGE SCALE GENOMIC DNA]</scope>
    <source>
        <strain evidence="5 7">KSW2-17</strain>
    </source>
</reference>
<dbReference type="InterPro" id="IPR038765">
    <property type="entry name" value="Papain-like_cys_pep_sf"/>
</dbReference>
<protein>
    <submittedName>
        <fullName evidence="5">Transglutaminase domain-containing protein</fullName>
    </submittedName>
    <submittedName>
        <fullName evidence="4">Transglutaminase-like putative cysteine protease</fullName>
    </submittedName>
</protein>
<dbReference type="PANTHER" id="PTHR42736">
    <property type="entry name" value="PROTEIN-GLUTAMINE GAMMA-GLUTAMYLTRANSFERASE"/>
    <property type="match status" value="1"/>
</dbReference>
<dbReference type="SUPFAM" id="SSF54001">
    <property type="entry name" value="Cysteine proteinases"/>
    <property type="match status" value="1"/>
</dbReference>
<dbReference type="RefSeq" id="WP_106564620.1">
    <property type="nucleotide sequence ID" value="NZ_PYAU01000001.1"/>
</dbReference>
<comment type="caution">
    <text evidence="4">The sequence shown here is derived from an EMBL/GenBank/DDBJ whole genome shotgun (WGS) entry which is preliminary data.</text>
</comment>
<feature type="transmembrane region" description="Helical" evidence="2">
    <location>
        <begin position="212"/>
        <end position="234"/>
    </location>
</feature>
<dbReference type="EMBL" id="RZGY01000001">
    <property type="protein sequence ID" value="RUQ85824.1"/>
    <property type="molecule type" value="Genomic_DNA"/>
</dbReference>
<dbReference type="Gene3D" id="3.10.620.30">
    <property type="match status" value="1"/>
</dbReference>
<dbReference type="GO" id="GO:0006508">
    <property type="term" value="P:proteolysis"/>
    <property type="evidence" value="ECO:0007669"/>
    <property type="project" value="UniProtKB-KW"/>
</dbReference>
<dbReference type="InterPro" id="IPR052901">
    <property type="entry name" value="Bact_TGase-like"/>
</dbReference>
<dbReference type="AlphaFoldDB" id="A0A2P8H0Q5"/>
<keyword evidence="2" id="KW-1133">Transmembrane helix</keyword>
<evidence type="ECO:0000313" key="6">
    <source>
        <dbReference type="Proteomes" id="UP000241203"/>
    </source>
</evidence>
<feature type="compositionally biased region" description="Low complexity" evidence="1">
    <location>
        <begin position="571"/>
        <end position="597"/>
    </location>
</feature>
<feature type="transmembrane region" description="Helical" evidence="2">
    <location>
        <begin position="21"/>
        <end position="41"/>
    </location>
</feature>
<reference evidence="4 6" key="1">
    <citation type="submission" date="2018-03" db="EMBL/GenBank/DDBJ databases">
        <title>Genomic Encyclopedia of Archaeal and Bacterial Type Strains, Phase II (KMG-II): from individual species to whole genera.</title>
        <authorList>
            <person name="Goeker M."/>
        </authorList>
    </citation>
    <scope>NUCLEOTIDE SEQUENCE [LARGE SCALE GENOMIC DNA]</scope>
    <source>
        <strain evidence="4 6">DSM 21548</strain>
    </source>
</reference>
<keyword evidence="2" id="KW-0472">Membrane</keyword>
<evidence type="ECO:0000313" key="4">
    <source>
        <dbReference type="EMBL" id="PSL39797.1"/>
    </source>
</evidence>
<keyword evidence="4" id="KW-0378">Hydrolase</keyword>